<keyword evidence="2" id="KW-1185">Reference proteome</keyword>
<name>A0A495PQV8_9FLAO</name>
<dbReference type="InterPro" id="IPR011008">
    <property type="entry name" value="Dimeric_a/b-barrel"/>
</dbReference>
<accession>A0A495PQV8</accession>
<sequence length="97" mass="11050">MKNIGLLITLKAKEGKEMEVSNFIKEAVNLARREEKTITWYSYRIDETTFGIFDSFERESGRDAHLNGEIVSELMEKASNLLSEPPSIKKIEILSAV</sequence>
<dbReference type="Gene3D" id="3.30.70.100">
    <property type="match status" value="1"/>
</dbReference>
<dbReference type="AlphaFoldDB" id="A0A495PQV8"/>
<proteinExistence type="predicted"/>
<comment type="caution">
    <text evidence="1">The sequence shown here is derived from an EMBL/GenBank/DDBJ whole genome shotgun (WGS) entry which is preliminary data.</text>
</comment>
<reference evidence="1 2" key="1">
    <citation type="submission" date="2018-10" db="EMBL/GenBank/DDBJ databases">
        <title>Genomic Encyclopedia of Archaeal and Bacterial Type Strains, Phase II (KMG-II): from individual species to whole genera.</title>
        <authorList>
            <person name="Goeker M."/>
        </authorList>
    </citation>
    <scope>NUCLEOTIDE SEQUENCE [LARGE SCALE GENOMIC DNA]</scope>
    <source>
        <strain evidence="1 2">DSM 19839</strain>
    </source>
</reference>
<evidence type="ECO:0008006" key="3">
    <source>
        <dbReference type="Google" id="ProtNLM"/>
    </source>
</evidence>
<organism evidence="1 2">
    <name type="scientific">Gillisia mitskevichiae</name>
    <dbReference type="NCBI Taxonomy" id="270921"/>
    <lineage>
        <taxon>Bacteria</taxon>
        <taxon>Pseudomonadati</taxon>
        <taxon>Bacteroidota</taxon>
        <taxon>Flavobacteriia</taxon>
        <taxon>Flavobacteriales</taxon>
        <taxon>Flavobacteriaceae</taxon>
        <taxon>Gillisia</taxon>
    </lineage>
</organism>
<evidence type="ECO:0000313" key="1">
    <source>
        <dbReference type="EMBL" id="RKS53024.1"/>
    </source>
</evidence>
<protein>
    <recommendedName>
        <fullName evidence="3">Quinol monooxygenase YgiN</fullName>
    </recommendedName>
</protein>
<dbReference type="Proteomes" id="UP000276282">
    <property type="component" value="Unassembled WGS sequence"/>
</dbReference>
<dbReference type="RefSeq" id="WP_121345055.1">
    <property type="nucleotide sequence ID" value="NZ_RBLG01000002.1"/>
</dbReference>
<dbReference type="OrthoDB" id="9804891at2"/>
<dbReference type="EMBL" id="RBLG01000002">
    <property type="protein sequence ID" value="RKS53024.1"/>
    <property type="molecule type" value="Genomic_DNA"/>
</dbReference>
<gene>
    <name evidence="1" type="ORF">BC962_1269</name>
</gene>
<dbReference type="SUPFAM" id="SSF54909">
    <property type="entry name" value="Dimeric alpha+beta barrel"/>
    <property type="match status" value="1"/>
</dbReference>
<evidence type="ECO:0000313" key="2">
    <source>
        <dbReference type="Proteomes" id="UP000276282"/>
    </source>
</evidence>